<evidence type="ECO:0000256" key="1">
    <source>
        <dbReference type="SAM" id="Phobius"/>
    </source>
</evidence>
<sequence>MGTAQTTSHASTIGAMAAGKLLAKATGGHLWPTILILAAVVLVQRGIAARTARKHAAMATLPGAE</sequence>
<name>A0A4Y5Z1P6_9GAMM</name>
<organism evidence="2 3">
    <name type="scientific">Luteibacter pinisoli</name>
    <dbReference type="NCBI Taxonomy" id="2589080"/>
    <lineage>
        <taxon>Bacteria</taxon>
        <taxon>Pseudomonadati</taxon>
        <taxon>Pseudomonadota</taxon>
        <taxon>Gammaproteobacteria</taxon>
        <taxon>Lysobacterales</taxon>
        <taxon>Rhodanobacteraceae</taxon>
        <taxon>Luteibacter</taxon>
    </lineage>
</organism>
<keyword evidence="1" id="KW-0812">Transmembrane</keyword>
<proteinExistence type="predicted"/>
<dbReference type="RefSeq" id="WP_139981042.1">
    <property type="nucleotide sequence ID" value="NZ_CP041046.1"/>
</dbReference>
<dbReference type="Proteomes" id="UP000316093">
    <property type="component" value="Chromosome"/>
</dbReference>
<evidence type="ECO:0000313" key="2">
    <source>
        <dbReference type="EMBL" id="QDE38987.1"/>
    </source>
</evidence>
<feature type="transmembrane region" description="Helical" evidence="1">
    <location>
        <begin position="30"/>
        <end position="48"/>
    </location>
</feature>
<keyword evidence="1" id="KW-1133">Transmembrane helix</keyword>
<keyword evidence="1" id="KW-0472">Membrane</keyword>
<dbReference type="KEGG" id="lpy:FIV34_07135"/>
<evidence type="ECO:0000313" key="3">
    <source>
        <dbReference type="Proteomes" id="UP000316093"/>
    </source>
</evidence>
<keyword evidence="3" id="KW-1185">Reference proteome</keyword>
<accession>A0A4Y5Z1P6</accession>
<reference evidence="2 3" key="1">
    <citation type="submission" date="2019-06" db="EMBL/GenBank/DDBJ databases">
        <title>A complete genome sequence for Luteibacter pinisoli MAH-14.</title>
        <authorList>
            <person name="Baltrus D.A."/>
        </authorList>
    </citation>
    <scope>NUCLEOTIDE SEQUENCE [LARGE SCALE GENOMIC DNA]</scope>
    <source>
        <strain evidence="2 3">MAH-14</strain>
    </source>
</reference>
<dbReference type="EMBL" id="CP041046">
    <property type="protein sequence ID" value="QDE38987.1"/>
    <property type="molecule type" value="Genomic_DNA"/>
</dbReference>
<gene>
    <name evidence="2" type="ORF">FIV34_07135</name>
</gene>
<protein>
    <submittedName>
        <fullName evidence="2">Uncharacterized protein</fullName>
    </submittedName>
</protein>
<dbReference type="AlphaFoldDB" id="A0A4Y5Z1P6"/>